<proteinExistence type="inferred from homology"/>
<dbReference type="InterPro" id="IPR050765">
    <property type="entry name" value="Riboflavin_Biosynth_HTPR"/>
</dbReference>
<reference evidence="14 15" key="1">
    <citation type="submission" date="2022-07" db="EMBL/GenBank/DDBJ databases">
        <title>Methylomonas rivi sp. nov., Methylomonas rosea sp. nov., Methylomonas aureus sp. nov. and Methylomonas subterranea sp. nov., four novel methanotrophs isolated from a freshwater creek and the deep terrestrial subsurface.</title>
        <authorList>
            <person name="Abin C."/>
            <person name="Sankaranarayanan K."/>
            <person name="Garner C."/>
            <person name="Sindelar R."/>
            <person name="Kotary K."/>
            <person name="Garner R."/>
            <person name="Barclay S."/>
            <person name="Lawson P."/>
            <person name="Krumholz L."/>
        </authorList>
    </citation>
    <scope>NUCLEOTIDE SEQUENCE [LARGE SCALE GENOMIC DNA]</scope>
    <source>
        <strain evidence="14 15">SURF-2</strain>
    </source>
</reference>
<comment type="catalytic activity">
    <reaction evidence="12">
        <text>2,5-diamino-6-hydroxy-4-(5-phosphoribosylamino)-pyrimidine + H2O + H(+) = 5-amino-6-(5-phospho-D-ribosylamino)uracil + NH4(+)</text>
        <dbReference type="Rhea" id="RHEA:21868"/>
        <dbReference type="ChEBI" id="CHEBI:15377"/>
        <dbReference type="ChEBI" id="CHEBI:15378"/>
        <dbReference type="ChEBI" id="CHEBI:28938"/>
        <dbReference type="ChEBI" id="CHEBI:58453"/>
        <dbReference type="ChEBI" id="CHEBI:58614"/>
        <dbReference type="EC" id="3.5.4.26"/>
    </reaction>
</comment>
<comment type="caution">
    <text evidence="14">The sequence shown here is derived from an EMBL/GenBank/DDBJ whole genome shotgun (WGS) entry which is preliminary data.</text>
</comment>
<dbReference type="PANTHER" id="PTHR38011:SF7">
    <property type="entry name" value="2,5-DIAMINO-6-RIBOSYLAMINO-4(3H)-PYRIMIDINONE 5'-PHOSPHATE REDUCTASE"/>
    <property type="match status" value="1"/>
</dbReference>
<dbReference type="InterPro" id="IPR002734">
    <property type="entry name" value="RibDG_C"/>
</dbReference>
<evidence type="ECO:0000313" key="15">
    <source>
        <dbReference type="Proteomes" id="UP001524499"/>
    </source>
</evidence>
<keyword evidence="12 14" id="KW-0378">Hydrolase</keyword>
<dbReference type="SUPFAM" id="SSF53927">
    <property type="entry name" value="Cytidine deaminase-like"/>
    <property type="match status" value="1"/>
</dbReference>
<dbReference type="Pfam" id="PF00383">
    <property type="entry name" value="dCMP_cyt_deam_1"/>
    <property type="match status" value="1"/>
</dbReference>
<evidence type="ECO:0000256" key="2">
    <source>
        <dbReference type="ARBA" id="ARBA00004882"/>
    </source>
</evidence>
<evidence type="ECO:0000256" key="9">
    <source>
        <dbReference type="ARBA" id="ARBA00022857"/>
    </source>
</evidence>
<dbReference type="InterPro" id="IPR004794">
    <property type="entry name" value="Eubact_RibD"/>
</dbReference>
<evidence type="ECO:0000256" key="12">
    <source>
        <dbReference type="PIRNR" id="PIRNR006769"/>
    </source>
</evidence>
<protein>
    <recommendedName>
        <fullName evidence="12">Riboflavin biosynthesis protein RibD</fullName>
    </recommendedName>
    <domain>
        <recommendedName>
            <fullName evidence="12">Diaminohydroxyphosphoribosylaminopyrimidine deaminase</fullName>
            <shortName evidence="12">DRAP deaminase</shortName>
            <ecNumber evidence="12">3.5.4.26</ecNumber>
        </recommendedName>
        <alternativeName>
            <fullName evidence="12">Riboflavin-specific deaminase</fullName>
        </alternativeName>
    </domain>
    <domain>
        <recommendedName>
            <fullName evidence="12">5-amino-6-(5-phosphoribosylamino)uracil reductase</fullName>
            <ecNumber evidence="12">1.1.1.193</ecNumber>
        </recommendedName>
        <alternativeName>
            <fullName evidence="12">HTP reductase</fullName>
        </alternativeName>
    </domain>
</protein>
<feature type="domain" description="CMP/dCMP-type deaminase" evidence="13">
    <location>
        <begin position="3"/>
        <end position="127"/>
    </location>
</feature>
<dbReference type="EC" id="1.1.1.193" evidence="12"/>
<evidence type="ECO:0000256" key="7">
    <source>
        <dbReference type="ARBA" id="ARBA00022723"/>
    </source>
</evidence>
<dbReference type="InterPro" id="IPR002125">
    <property type="entry name" value="CMP_dCMP_dom"/>
</dbReference>
<comment type="pathway">
    <text evidence="3 12">Cofactor biosynthesis; riboflavin biosynthesis; 5-amino-6-(D-ribitylamino)uracil from GTP: step 3/4.</text>
</comment>
<dbReference type="NCBIfam" id="TIGR00227">
    <property type="entry name" value="ribD_Cterm"/>
    <property type="match status" value="1"/>
</dbReference>
<keyword evidence="11" id="KW-0511">Multifunctional enzyme</keyword>
<dbReference type="Gene3D" id="3.40.430.10">
    <property type="entry name" value="Dihydrofolate Reductase, subunit A"/>
    <property type="match status" value="1"/>
</dbReference>
<evidence type="ECO:0000256" key="8">
    <source>
        <dbReference type="ARBA" id="ARBA00022833"/>
    </source>
</evidence>
<comment type="cofactor">
    <cofactor evidence="12">
        <name>Zn(2+)</name>
        <dbReference type="ChEBI" id="CHEBI:29105"/>
    </cofactor>
    <text evidence="12">Binds 1 zinc ion.</text>
</comment>
<dbReference type="Gene3D" id="3.40.140.10">
    <property type="entry name" value="Cytidine Deaminase, domain 2"/>
    <property type="match status" value="1"/>
</dbReference>
<name>A0ABT1TGN1_9GAMM</name>
<evidence type="ECO:0000256" key="3">
    <source>
        <dbReference type="ARBA" id="ARBA00004910"/>
    </source>
</evidence>
<organism evidence="14 15">
    <name type="scientific">Methylomonas subterranea</name>
    <dbReference type="NCBI Taxonomy" id="2952225"/>
    <lineage>
        <taxon>Bacteria</taxon>
        <taxon>Pseudomonadati</taxon>
        <taxon>Pseudomonadota</taxon>
        <taxon>Gammaproteobacteria</taxon>
        <taxon>Methylococcales</taxon>
        <taxon>Methylococcaceae</taxon>
        <taxon>Methylomonas</taxon>
    </lineage>
</organism>
<dbReference type="PROSITE" id="PS51747">
    <property type="entry name" value="CYT_DCMP_DEAMINASES_2"/>
    <property type="match status" value="1"/>
</dbReference>
<dbReference type="PANTHER" id="PTHR38011">
    <property type="entry name" value="DIHYDROFOLATE REDUCTASE FAMILY PROTEIN (AFU_ORTHOLOGUE AFUA_8G06820)"/>
    <property type="match status" value="1"/>
</dbReference>
<keyword evidence="15" id="KW-1185">Reference proteome</keyword>
<keyword evidence="10 12" id="KW-0560">Oxidoreductase</keyword>
<comment type="catalytic activity">
    <reaction evidence="12">
        <text>5-amino-6-(5-phospho-D-ribitylamino)uracil + NADP(+) = 5-amino-6-(5-phospho-D-ribosylamino)uracil + NADPH + H(+)</text>
        <dbReference type="Rhea" id="RHEA:17845"/>
        <dbReference type="ChEBI" id="CHEBI:15378"/>
        <dbReference type="ChEBI" id="CHEBI:57783"/>
        <dbReference type="ChEBI" id="CHEBI:58349"/>
        <dbReference type="ChEBI" id="CHEBI:58421"/>
        <dbReference type="ChEBI" id="CHEBI:58453"/>
        <dbReference type="EC" id="1.1.1.193"/>
    </reaction>
</comment>
<dbReference type="SUPFAM" id="SSF53597">
    <property type="entry name" value="Dihydrofolate reductase-like"/>
    <property type="match status" value="1"/>
</dbReference>
<sequence length="365" mass="39772">MSAADAGFMARALQLARNGFYTADPNPRVGCVLVKDGQILAEGWHAQAGQAHAEVDALAKLADPALARGATAYVSLEPCSHHGRTGPCCEALVAAGIRRVVAAMQDPNPLVAGNGLRKMRDAGVEVSCGLLRADAEQLNRGFIKRMLSGLPFVRSKLAMSLDGRTALANGASQWISSEQARQDVQKFRAESSAIVTGIDTVLADDPSLNARVDFAVKQPVRVVLDSHLRMPLNAGMLQLPGETWVIACHEDHAKQMRLRDAGCKVWTVDSRMGRVDLNAAFKLLARQQINTVWVEAGASLNGALLQTELVDEWLLYVAPCILGDSARGLFRFPELHRMEDKVKLELLDSRQIGPDLRLRYRPRRA</sequence>
<accession>A0ABT1TGN1</accession>
<dbReference type="GO" id="GO:0008703">
    <property type="term" value="F:5-amino-6-(5-phosphoribosylamino)uracil reductase activity"/>
    <property type="evidence" value="ECO:0007669"/>
    <property type="project" value="UniProtKB-EC"/>
</dbReference>
<evidence type="ECO:0000313" key="14">
    <source>
        <dbReference type="EMBL" id="MCQ8104618.1"/>
    </source>
</evidence>
<evidence type="ECO:0000259" key="13">
    <source>
        <dbReference type="PROSITE" id="PS51747"/>
    </source>
</evidence>
<evidence type="ECO:0000256" key="10">
    <source>
        <dbReference type="ARBA" id="ARBA00023002"/>
    </source>
</evidence>
<dbReference type="CDD" id="cd01284">
    <property type="entry name" value="Riboflavin_deaminase-reductase"/>
    <property type="match status" value="1"/>
</dbReference>
<dbReference type="EMBL" id="JANIBJ010000018">
    <property type="protein sequence ID" value="MCQ8104618.1"/>
    <property type="molecule type" value="Genomic_DNA"/>
</dbReference>
<dbReference type="InterPro" id="IPR016193">
    <property type="entry name" value="Cytidine_deaminase-like"/>
</dbReference>
<dbReference type="InterPro" id="IPR011549">
    <property type="entry name" value="RibD_C"/>
</dbReference>
<keyword evidence="7 12" id="KW-0479">Metal-binding</keyword>
<dbReference type="GO" id="GO:0008835">
    <property type="term" value="F:diaminohydroxyphosphoribosylaminopyrimidine deaminase activity"/>
    <property type="evidence" value="ECO:0007669"/>
    <property type="project" value="UniProtKB-EC"/>
</dbReference>
<keyword evidence="9 12" id="KW-0521">NADP</keyword>
<evidence type="ECO:0000256" key="1">
    <source>
        <dbReference type="ARBA" id="ARBA00002151"/>
    </source>
</evidence>
<dbReference type="PIRSF" id="PIRSF006769">
    <property type="entry name" value="RibD"/>
    <property type="match status" value="1"/>
</dbReference>
<dbReference type="InterPro" id="IPR024072">
    <property type="entry name" value="DHFR-like_dom_sf"/>
</dbReference>
<evidence type="ECO:0000256" key="11">
    <source>
        <dbReference type="ARBA" id="ARBA00023268"/>
    </source>
</evidence>
<comment type="similarity">
    <text evidence="5 12">In the C-terminal section; belongs to the HTP reductase family.</text>
</comment>
<keyword evidence="6 12" id="KW-0686">Riboflavin biosynthesis</keyword>
<comment type="function">
    <text evidence="1 12">Converts 2,5-diamino-6-(ribosylamino)-4(3h)-pyrimidinone 5'-phosphate into 5-amino-6-(ribosylamino)-2,4(1h,3h)-pyrimidinedione 5'-phosphate.</text>
</comment>
<comment type="similarity">
    <text evidence="4 12">In the N-terminal section; belongs to the cytidine and deoxycytidylate deaminase family.</text>
</comment>
<dbReference type="PROSITE" id="PS00903">
    <property type="entry name" value="CYT_DCMP_DEAMINASES_1"/>
    <property type="match status" value="1"/>
</dbReference>
<dbReference type="InterPro" id="IPR016192">
    <property type="entry name" value="APOBEC/CMP_deaminase_Zn-bd"/>
</dbReference>
<dbReference type="Pfam" id="PF01872">
    <property type="entry name" value="RibD_C"/>
    <property type="match status" value="1"/>
</dbReference>
<dbReference type="RefSeq" id="WP_256602415.1">
    <property type="nucleotide sequence ID" value="NZ_JANIBJ010000018.1"/>
</dbReference>
<evidence type="ECO:0000256" key="4">
    <source>
        <dbReference type="ARBA" id="ARBA00005259"/>
    </source>
</evidence>
<evidence type="ECO:0000256" key="6">
    <source>
        <dbReference type="ARBA" id="ARBA00022619"/>
    </source>
</evidence>
<dbReference type="EC" id="3.5.4.26" evidence="12"/>
<comment type="pathway">
    <text evidence="2 12">Cofactor biosynthesis; riboflavin biosynthesis; 5-amino-6-(D-ribitylamino)uracil from GTP: step 2/4.</text>
</comment>
<keyword evidence="8 12" id="KW-0862">Zinc</keyword>
<dbReference type="NCBIfam" id="TIGR00326">
    <property type="entry name" value="eubact_ribD"/>
    <property type="match status" value="1"/>
</dbReference>
<dbReference type="Proteomes" id="UP001524499">
    <property type="component" value="Unassembled WGS sequence"/>
</dbReference>
<gene>
    <name evidence="14" type="primary">ribD</name>
    <name evidence="14" type="ORF">NP590_10920</name>
</gene>
<evidence type="ECO:0000256" key="5">
    <source>
        <dbReference type="ARBA" id="ARBA00007417"/>
    </source>
</evidence>